<dbReference type="EMBL" id="CM042039">
    <property type="protein sequence ID" value="KAI3726192.1"/>
    <property type="molecule type" value="Genomic_DNA"/>
</dbReference>
<keyword evidence="2" id="KW-1185">Reference proteome</keyword>
<comment type="caution">
    <text evidence="1">The sequence shown here is derived from an EMBL/GenBank/DDBJ whole genome shotgun (WGS) entry which is preliminary data.</text>
</comment>
<reference evidence="1 2" key="2">
    <citation type="journal article" date="2022" name="Mol. Ecol. Resour.">
        <title>The genomes of chicory, endive, great burdock and yacon provide insights into Asteraceae paleo-polyploidization history and plant inulin production.</title>
        <authorList>
            <person name="Fan W."/>
            <person name="Wang S."/>
            <person name="Wang H."/>
            <person name="Wang A."/>
            <person name="Jiang F."/>
            <person name="Liu H."/>
            <person name="Zhao H."/>
            <person name="Xu D."/>
            <person name="Zhang Y."/>
        </authorList>
    </citation>
    <scope>NUCLEOTIDE SEQUENCE [LARGE SCALE GENOMIC DNA]</scope>
    <source>
        <strain evidence="2">cv. Yunnan</strain>
        <tissue evidence="1">Leaves</tissue>
    </source>
</reference>
<proteinExistence type="predicted"/>
<sequence length="203" mass="22756">MVFIRFVGFILALFLVSSALQSLFVHGVHHQERRLLEGNSIRETQEKDASVKKEYVAETLGIGSGSNEVIIGGRKMAMILKEDVEMGSRSSTGDAQKLNVEADMHASKKGPHDFLNNQGQGTTLETTTISPSQSSLKQGFSRSIASPASFSANKLFPDDHQTDEWRKLLEEADKKVMQMMRRDYGGMRRPRRKPPINNHEPRN</sequence>
<gene>
    <name evidence="1" type="ORF">L1987_65989</name>
</gene>
<name>A0ACB9BW50_9ASTR</name>
<reference evidence="2" key="1">
    <citation type="journal article" date="2022" name="Mol. Ecol. Resour.">
        <title>The genomes of chicory, endive, great burdock and yacon provide insights into Asteraceae palaeo-polyploidization history and plant inulin production.</title>
        <authorList>
            <person name="Fan W."/>
            <person name="Wang S."/>
            <person name="Wang H."/>
            <person name="Wang A."/>
            <person name="Jiang F."/>
            <person name="Liu H."/>
            <person name="Zhao H."/>
            <person name="Xu D."/>
            <person name="Zhang Y."/>
        </authorList>
    </citation>
    <scope>NUCLEOTIDE SEQUENCE [LARGE SCALE GENOMIC DNA]</scope>
    <source>
        <strain evidence="2">cv. Yunnan</strain>
    </source>
</reference>
<evidence type="ECO:0000313" key="1">
    <source>
        <dbReference type="EMBL" id="KAI3726192.1"/>
    </source>
</evidence>
<dbReference type="Proteomes" id="UP001056120">
    <property type="component" value="Linkage Group LG22"/>
</dbReference>
<organism evidence="1 2">
    <name type="scientific">Smallanthus sonchifolius</name>
    <dbReference type="NCBI Taxonomy" id="185202"/>
    <lineage>
        <taxon>Eukaryota</taxon>
        <taxon>Viridiplantae</taxon>
        <taxon>Streptophyta</taxon>
        <taxon>Embryophyta</taxon>
        <taxon>Tracheophyta</taxon>
        <taxon>Spermatophyta</taxon>
        <taxon>Magnoliopsida</taxon>
        <taxon>eudicotyledons</taxon>
        <taxon>Gunneridae</taxon>
        <taxon>Pentapetalae</taxon>
        <taxon>asterids</taxon>
        <taxon>campanulids</taxon>
        <taxon>Asterales</taxon>
        <taxon>Asteraceae</taxon>
        <taxon>Asteroideae</taxon>
        <taxon>Heliantheae alliance</taxon>
        <taxon>Millerieae</taxon>
        <taxon>Smallanthus</taxon>
    </lineage>
</organism>
<evidence type="ECO:0000313" key="2">
    <source>
        <dbReference type="Proteomes" id="UP001056120"/>
    </source>
</evidence>
<accession>A0ACB9BW50</accession>
<protein>
    <submittedName>
        <fullName evidence="1">Uncharacterized protein</fullName>
    </submittedName>
</protein>